<evidence type="ECO:0000313" key="11">
    <source>
        <dbReference type="EMBL" id="RHM18753.1"/>
    </source>
</evidence>
<dbReference type="EMBL" id="QRHJ01000047">
    <property type="protein sequence ID" value="RHF71999.1"/>
    <property type="molecule type" value="Genomic_DNA"/>
</dbReference>
<comment type="caution">
    <text evidence="3">The sequence shown here is derived from an EMBL/GenBank/DDBJ whole genome shotgun (WGS) entry which is preliminary data.</text>
</comment>
<gene>
    <name evidence="10" type="ORF">DW668_14015</name>
    <name evidence="9" type="ORF">DW853_12015</name>
    <name evidence="8" type="ORF">DW889_05635</name>
    <name evidence="7" type="ORF">DWV41_06160</name>
    <name evidence="6" type="ORF">DWV77_07250</name>
    <name evidence="5" type="ORF">DWY58_08050</name>
    <name evidence="4" type="ORF">DWY65_02585</name>
    <name evidence="11" type="ORF">DWZ78_08885</name>
    <name evidence="3" type="ORF">DXC34_06125</name>
    <name evidence="2" type="ORF">F9950_06560</name>
    <name evidence="1" type="ORF">F9958_06000</name>
</gene>
<dbReference type="Proteomes" id="UP000467334">
    <property type="component" value="Unassembled WGS sequence"/>
</dbReference>
<name>A0A3E4URS5_BACSE</name>
<evidence type="ECO:0000313" key="20">
    <source>
        <dbReference type="Proteomes" id="UP000285305"/>
    </source>
</evidence>
<evidence type="ECO:0000313" key="22">
    <source>
        <dbReference type="Proteomes" id="UP000467334"/>
    </source>
</evidence>
<evidence type="ECO:0000313" key="2">
    <source>
        <dbReference type="EMBL" id="KAB5328956.1"/>
    </source>
</evidence>
<evidence type="ECO:0000313" key="15">
    <source>
        <dbReference type="Proteomes" id="UP000283762"/>
    </source>
</evidence>
<dbReference type="Proteomes" id="UP000285150">
    <property type="component" value="Unassembled WGS sequence"/>
</dbReference>
<dbReference type="EMBL" id="QRTW01000003">
    <property type="protein sequence ID" value="RGR16865.1"/>
    <property type="molecule type" value="Genomic_DNA"/>
</dbReference>
<organism evidence="3 12">
    <name type="scientific">Bacteroides stercoris</name>
    <dbReference type="NCBI Taxonomy" id="46506"/>
    <lineage>
        <taxon>Bacteria</taxon>
        <taxon>Pseudomonadati</taxon>
        <taxon>Bacteroidota</taxon>
        <taxon>Bacteroidia</taxon>
        <taxon>Bacteroidales</taxon>
        <taxon>Bacteroidaceae</taxon>
        <taxon>Bacteroides</taxon>
    </lineage>
</organism>
<accession>A0A3E4URS5</accession>
<evidence type="ECO:0000313" key="10">
    <source>
        <dbReference type="EMBL" id="RHF71999.1"/>
    </source>
</evidence>
<dbReference type="EMBL" id="QRPN01000007">
    <property type="protein sequence ID" value="RHM18753.1"/>
    <property type="molecule type" value="Genomic_DNA"/>
</dbReference>
<evidence type="ECO:0000313" key="19">
    <source>
        <dbReference type="Proteomes" id="UP000285150"/>
    </source>
</evidence>
<evidence type="ECO:0000313" key="12">
    <source>
        <dbReference type="Proteomes" id="UP000261223"/>
    </source>
</evidence>
<dbReference type="Proteomes" id="UP000284777">
    <property type="component" value="Unassembled WGS sequence"/>
</dbReference>
<reference evidence="12 13" key="1">
    <citation type="submission" date="2018-08" db="EMBL/GenBank/DDBJ databases">
        <title>A genome reference for cultivated species of the human gut microbiota.</title>
        <authorList>
            <person name="Zou Y."/>
            <person name="Xue W."/>
            <person name="Luo G."/>
        </authorList>
    </citation>
    <scope>NUCLEOTIDE SEQUENCE [LARGE SCALE GENOMIC DNA]</scope>
    <source>
        <strain evidence="7 18">AF05-4</strain>
        <strain evidence="6 19">AF12-7</strain>
        <strain evidence="5 16">AF25-6</strain>
        <strain evidence="4 13">AF26-20BH</strain>
        <strain evidence="11 17">AF35-20</strain>
        <strain evidence="10 15">AM25-16</strain>
        <strain evidence="9 20">AM36-9BH</strain>
        <strain evidence="8 14">AM40-34</strain>
        <strain evidence="3 12">TF03-6</strain>
    </source>
</reference>
<evidence type="ECO:0000313" key="6">
    <source>
        <dbReference type="EMBL" id="RGW34575.1"/>
    </source>
</evidence>
<dbReference type="Proteomes" id="UP000284604">
    <property type="component" value="Unassembled WGS sequence"/>
</dbReference>
<dbReference type="EMBL" id="QSBD01000006">
    <property type="protein sequence ID" value="RGW98445.1"/>
    <property type="molecule type" value="Genomic_DNA"/>
</dbReference>
<reference evidence="21 22" key="2">
    <citation type="journal article" date="2019" name="Nat. Med.">
        <title>A library of human gut bacterial isolates paired with longitudinal multiomics data enables mechanistic microbiome research.</title>
        <authorList>
            <person name="Poyet M."/>
            <person name="Groussin M."/>
            <person name="Gibbons S.M."/>
            <person name="Avila-Pacheco J."/>
            <person name="Jiang X."/>
            <person name="Kearney S.M."/>
            <person name="Perrotta A.R."/>
            <person name="Berdy B."/>
            <person name="Zhao S."/>
            <person name="Lieberman T.D."/>
            <person name="Swanson P.K."/>
            <person name="Smith M."/>
            <person name="Roesemann S."/>
            <person name="Alexander J.E."/>
            <person name="Rich S.A."/>
            <person name="Livny J."/>
            <person name="Vlamakis H."/>
            <person name="Clish C."/>
            <person name="Bullock K."/>
            <person name="Deik A."/>
            <person name="Scott J."/>
            <person name="Pierce K.A."/>
            <person name="Xavier R.J."/>
            <person name="Alm E.J."/>
        </authorList>
    </citation>
    <scope>NUCLEOTIDE SEQUENCE [LARGE SCALE GENOMIC DNA]</scope>
    <source>
        <strain evidence="2 21">BIOML-A2</strain>
        <strain evidence="1 22">BIOML-A6</strain>
    </source>
</reference>
<evidence type="ECO:0000313" key="8">
    <source>
        <dbReference type="EMBL" id="RHB30673.1"/>
    </source>
</evidence>
<dbReference type="EMBL" id="QSHQ01000024">
    <property type="protein sequence ID" value="RHC28212.1"/>
    <property type="molecule type" value="Genomic_DNA"/>
</dbReference>
<protein>
    <submittedName>
        <fullName evidence="3">Uncharacterized protein</fullName>
    </submittedName>
</protein>
<evidence type="ECO:0000313" key="17">
    <source>
        <dbReference type="Proteomes" id="UP000284604"/>
    </source>
</evidence>
<evidence type="ECO:0000313" key="7">
    <source>
        <dbReference type="EMBL" id="RGW98445.1"/>
    </source>
</evidence>
<evidence type="ECO:0000313" key="5">
    <source>
        <dbReference type="EMBL" id="RGR28325.1"/>
    </source>
</evidence>
<evidence type="ECO:0000313" key="9">
    <source>
        <dbReference type="EMBL" id="RHC28212.1"/>
    </source>
</evidence>
<evidence type="ECO:0000313" key="13">
    <source>
        <dbReference type="Proteomes" id="UP000283310"/>
    </source>
</evidence>
<dbReference type="EMBL" id="QSGN01000009">
    <property type="protein sequence ID" value="RHB30673.1"/>
    <property type="molecule type" value="Genomic_DNA"/>
</dbReference>
<sequence length="63" mass="7442">MVLAQEIKVSIGIFLIFEESPNELLDATKIKGFQERKRIIKNIFHRIHIGFKSFSYLYSLLEK</sequence>
<dbReference type="EMBL" id="QSSV01000006">
    <property type="protein sequence ID" value="RGM14369.1"/>
    <property type="molecule type" value="Genomic_DNA"/>
</dbReference>
<evidence type="ECO:0000313" key="18">
    <source>
        <dbReference type="Proteomes" id="UP000284777"/>
    </source>
</evidence>
<dbReference type="Proteomes" id="UP000283482">
    <property type="component" value="Unassembled WGS sequence"/>
</dbReference>
<dbReference type="Proteomes" id="UP000283310">
    <property type="component" value="Unassembled WGS sequence"/>
</dbReference>
<evidence type="ECO:0000313" key="21">
    <source>
        <dbReference type="Proteomes" id="UP000431177"/>
    </source>
</evidence>
<proteinExistence type="predicted"/>
<dbReference type="EMBL" id="QRUB01000005">
    <property type="protein sequence ID" value="RGR28325.1"/>
    <property type="molecule type" value="Genomic_DNA"/>
</dbReference>
<evidence type="ECO:0000313" key="3">
    <source>
        <dbReference type="EMBL" id="RGM14369.1"/>
    </source>
</evidence>
<dbReference type="EMBL" id="QSAF01000006">
    <property type="protein sequence ID" value="RGW34575.1"/>
    <property type="molecule type" value="Genomic_DNA"/>
</dbReference>
<evidence type="ECO:0000313" key="16">
    <source>
        <dbReference type="Proteomes" id="UP000284161"/>
    </source>
</evidence>
<evidence type="ECO:0000313" key="4">
    <source>
        <dbReference type="EMBL" id="RGR16865.1"/>
    </source>
</evidence>
<dbReference type="Proteomes" id="UP000261223">
    <property type="component" value="Unassembled WGS sequence"/>
</dbReference>
<dbReference type="Proteomes" id="UP000431177">
    <property type="component" value="Unassembled WGS sequence"/>
</dbReference>
<dbReference type="Proteomes" id="UP000283762">
    <property type="component" value="Unassembled WGS sequence"/>
</dbReference>
<dbReference type="AlphaFoldDB" id="A0A3E4URS5"/>
<dbReference type="Proteomes" id="UP000285305">
    <property type="component" value="Unassembled WGS sequence"/>
</dbReference>
<dbReference type="EMBL" id="WCLA01000009">
    <property type="protein sequence ID" value="KAB5328956.1"/>
    <property type="molecule type" value="Genomic_DNA"/>
</dbReference>
<evidence type="ECO:0000313" key="1">
    <source>
        <dbReference type="EMBL" id="KAB5315277.1"/>
    </source>
</evidence>
<dbReference type="EMBL" id="WCLE01000009">
    <property type="protein sequence ID" value="KAB5315277.1"/>
    <property type="molecule type" value="Genomic_DNA"/>
</dbReference>
<evidence type="ECO:0000313" key="14">
    <source>
        <dbReference type="Proteomes" id="UP000283482"/>
    </source>
</evidence>
<dbReference type="Proteomes" id="UP000284161">
    <property type="component" value="Unassembled WGS sequence"/>
</dbReference>